<proteinExistence type="inferred from homology"/>
<gene>
    <name evidence="6" type="ORF">F7O44_27785</name>
</gene>
<evidence type="ECO:0000313" key="6">
    <source>
        <dbReference type="EMBL" id="NDL60882.1"/>
    </source>
</evidence>
<evidence type="ECO:0000256" key="3">
    <source>
        <dbReference type="ARBA" id="ARBA00022448"/>
    </source>
</evidence>
<dbReference type="Proteomes" id="UP000460435">
    <property type="component" value="Unassembled WGS sequence"/>
</dbReference>
<evidence type="ECO:0000256" key="5">
    <source>
        <dbReference type="SAM" id="SignalP"/>
    </source>
</evidence>
<keyword evidence="4 5" id="KW-0732">Signal</keyword>
<comment type="similarity">
    <text evidence="2">Belongs to the bacterial solute-binding protein 1 family.</text>
</comment>
<dbReference type="AlphaFoldDB" id="A0A7K3MD12"/>
<name>A0A7K3MD12_9ACTN</name>
<keyword evidence="3" id="KW-0813">Transport</keyword>
<evidence type="ECO:0000256" key="2">
    <source>
        <dbReference type="ARBA" id="ARBA00008520"/>
    </source>
</evidence>
<evidence type="ECO:0000256" key="1">
    <source>
        <dbReference type="ARBA" id="ARBA00004196"/>
    </source>
</evidence>
<dbReference type="EMBL" id="WLZY01000015">
    <property type="protein sequence ID" value="NDL60882.1"/>
    <property type="molecule type" value="Genomic_DNA"/>
</dbReference>
<evidence type="ECO:0000256" key="4">
    <source>
        <dbReference type="ARBA" id="ARBA00022729"/>
    </source>
</evidence>
<dbReference type="PANTHER" id="PTHR43649:SF31">
    <property type="entry name" value="SN-GLYCEROL-3-PHOSPHATE-BINDING PERIPLASMIC PROTEIN UGPB"/>
    <property type="match status" value="1"/>
</dbReference>
<dbReference type="SUPFAM" id="SSF53850">
    <property type="entry name" value="Periplasmic binding protein-like II"/>
    <property type="match status" value="1"/>
</dbReference>
<dbReference type="PROSITE" id="PS51257">
    <property type="entry name" value="PROKAR_LIPOPROTEIN"/>
    <property type="match status" value="1"/>
</dbReference>
<dbReference type="PANTHER" id="PTHR43649">
    <property type="entry name" value="ARABINOSE-BINDING PROTEIN-RELATED"/>
    <property type="match status" value="1"/>
</dbReference>
<feature type="signal peptide" evidence="5">
    <location>
        <begin position="1"/>
        <end position="20"/>
    </location>
</feature>
<accession>A0A7K3MD12</accession>
<dbReference type="InterPro" id="IPR050490">
    <property type="entry name" value="Bact_solute-bd_prot1"/>
</dbReference>
<comment type="caution">
    <text evidence="6">The sequence shown here is derived from an EMBL/GenBank/DDBJ whole genome shotgun (WGS) entry which is preliminary data.</text>
</comment>
<feature type="chain" id="PRO_5038569248" evidence="5">
    <location>
        <begin position="21"/>
        <end position="447"/>
    </location>
</feature>
<organism evidence="6 7">
    <name type="scientific">Phytoactinopolyspora mesophila</name>
    <dbReference type="NCBI Taxonomy" id="2650750"/>
    <lineage>
        <taxon>Bacteria</taxon>
        <taxon>Bacillati</taxon>
        <taxon>Actinomycetota</taxon>
        <taxon>Actinomycetes</taxon>
        <taxon>Jiangellales</taxon>
        <taxon>Jiangellaceae</taxon>
        <taxon>Phytoactinopolyspora</taxon>
    </lineage>
</organism>
<sequence>MKTTVRIAAGLVAIPLVVAACGGDDSTAEGSGGQISYWLWDANQLPAYQECAEAFHESGTDVQVTIEQYGWDDYWNQITTGFVGGTAPDVFTNHLARYPQFVAQDQLLALDEYVERDGVDTSIYHEGLTQLWVGQDEQRYGLPKDWDTVAIFYNSEMVDEAGLSPEDMANLEWNPDDGGSYEAAIARLTVDANGVRGDEPGFDSNNVDVYGLGLAGAGEGFGQTEWSMYAFSNGWTHTDENPWGSQFNYDDPAFTEMVDWWRGLIEKGYMPSFAIADAGVSMMESYGAGNYAMVTEGSWNTGAYIELTGVETALAPTPVGPAGERASMFNGLADSIWAGTDNPDGAWEWVRFLASAECQDIVASHAVVFPAIEESTELAEAAFSERGIDVSPFTVHVEEGTTYLAPIADKWAEVTAIMGPTMDSIMSFSADTTALSDANAQVNALFQ</sequence>
<dbReference type="GO" id="GO:0030313">
    <property type="term" value="C:cell envelope"/>
    <property type="evidence" value="ECO:0007669"/>
    <property type="project" value="UniProtKB-SubCell"/>
</dbReference>
<comment type="subcellular location">
    <subcellularLocation>
        <location evidence="1">Cell envelope</location>
    </subcellularLocation>
</comment>
<dbReference type="Pfam" id="PF13416">
    <property type="entry name" value="SBP_bac_8"/>
    <property type="match status" value="1"/>
</dbReference>
<protein>
    <submittedName>
        <fullName evidence="6">Extracellular solute-binding protein</fullName>
    </submittedName>
</protein>
<dbReference type="CDD" id="cd13585">
    <property type="entry name" value="PBP2_TMBP_like"/>
    <property type="match status" value="1"/>
</dbReference>
<evidence type="ECO:0000313" key="7">
    <source>
        <dbReference type="Proteomes" id="UP000460435"/>
    </source>
</evidence>
<reference evidence="6 7" key="1">
    <citation type="submission" date="2019-11" db="EMBL/GenBank/DDBJ databases">
        <authorList>
            <person name="Li X.-J."/>
            <person name="Feng X.-M."/>
        </authorList>
    </citation>
    <scope>NUCLEOTIDE SEQUENCE [LARGE SCALE GENOMIC DNA]</scope>
    <source>
        <strain evidence="6 7">XMNu-373</strain>
    </source>
</reference>
<dbReference type="Gene3D" id="3.40.190.10">
    <property type="entry name" value="Periplasmic binding protein-like II"/>
    <property type="match status" value="1"/>
</dbReference>
<dbReference type="InterPro" id="IPR006059">
    <property type="entry name" value="SBP"/>
</dbReference>
<keyword evidence="7" id="KW-1185">Reference proteome</keyword>
<dbReference type="RefSeq" id="WP_162453595.1">
    <property type="nucleotide sequence ID" value="NZ_WLZY01000015.1"/>
</dbReference>